<dbReference type="GO" id="GO:0020037">
    <property type="term" value="F:heme binding"/>
    <property type="evidence" value="ECO:0007669"/>
    <property type="project" value="InterPro"/>
</dbReference>
<evidence type="ECO:0000259" key="8">
    <source>
        <dbReference type="PROSITE" id="PS51007"/>
    </source>
</evidence>
<evidence type="ECO:0000256" key="1">
    <source>
        <dbReference type="ARBA" id="ARBA00004196"/>
    </source>
</evidence>
<evidence type="ECO:0000256" key="2">
    <source>
        <dbReference type="ARBA" id="ARBA00022617"/>
    </source>
</evidence>
<dbReference type="InterPro" id="IPR009056">
    <property type="entry name" value="Cyt_c-like_dom"/>
</dbReference>
<dbReference type="GO" id="GO:0030313">
    <property type="term" value="C:cell envelope"/>
    <property type="evidence" value="ECO:0007669"/>
    <property type="project" value="UniProtKB-SubCell"/>
</dbReference>
<dbReference type="PANTHER" id="PTHR30600">
    <property type="entry name" value="CYTOCHROME C PEROXIDASE-RELATED"/>
    <property type="match status" value="1"/>
</dbReference>
<keyword evidence="6 7" id="KW-0408">Iron</keyword>
<proteinExistence type="predicted"/>
<keyword evidence="5" id="KW-0560">Oxidoreductase</keyword>
<dbReference type="PROSITE" id="PS51007">
    <property type="entry name" value="CYTC"/>
    <property type="match status" value="2"/>
</dbReference>
<dbReference type="OrthoDB" id="9805202at2"/>
<evidence type="ECO:0000256" key="6">
    <source>
        <dbReference type="ARBA" id="ARBA00023004"/>
    </source>
</evidence>
<dbReference type="KEGG" id="daa:AKL17_1912"/>
<dbReference type="EMBL" id="CP012661">
    <property type="protein sequence ID" value="AMY69161.1"/>
    <property type="molecule type" value="Genomic_DNA"/>
</dbReference>
<dbReference type="RefSeq" id="WP_066818319.1">
    <property type="nucleotide sequence ID" value="NZ_CP012661.1"/>
</dbReference>
<keyword evidence="2 7" id="KW-0349">Heme</keyword>
<dbReference type="Pfam" id="PF03150">
    <property type="entry name" value="CCP_MauG"/>
    <property type="match status" value="1"/>
</dbReference>
<gene>
    <name evidence="9" type="ORF">AKL17_1912</name>
</gene>
<dbReference type="GO" id="GO:0004130">
    <property type="term" value="F:cytochrome-c peroxidase activity"/>
    <property type="evidence" value="ECO:0007669"/>
    <property type="project" value="TreeGrafter"/>
</dbReference>
<dbReference type="Proteomes" id="UP000076128">
    <property type="component" value="Chromosome"/>
</dbReference>
<dbReference type="SUPFAM" id="SSF46626">
    <property type="entry name" value="Cytochrome c"/>
    <property type="match status" value="2"/>
</dbReference>
<dbReference type="GO" id="GO:0009055">
    <property type="term" value="F:electron transfer activity"/>
    <property type="evidence" value="ECO:0007669"/>
    <property type="project" value="InterPro"/>
</dbReference>
<name>A0A159Z2F6_9RHOB</name>
<dbReference type="InterPro" id="IPR051395">
    <property type="entry name" value="Cytochrome_c_Peroxidase/MauG"/>
</dbReference>
<dbReference type="STRING" id="1335048.AKL17_1912"/>
<sequence>MAQSDSRNPVGKALAALAAAGIVALPLAGGLRAGQGADLAFPTAEALGEALFFDPILSLNRSQSCATCHDPASGHADPRETAAGHAVSLGDDGASLGDRNAPAIGYARFSPGFHRLEDGTPVGGQFWDGRARDLAEQAGGPPLNPIEMGMPGSADVVARLAAEPDYRAAFEAIYGSEIFADTDAAYAAMGAALAAYQFTDEFAPFDSKYDRWLRGEYEMTREEELGRVLFFSDQFTNCNQCHQLRQSPVAADETFSNYQFHNIGVPANVAARKVNGVTAPDLGLALNPVVQDPGAAGRFKVPTLRNVAVTGPYMHNGVFTDLRTVVLFYNKYNTRDAARLINPETGAQWEPAEVPENLSLTELEHGPALDDKRVDAIVAFLKTLTDARFEDLLEE</sequence>
<dbReference type="AlphaFoldDB" id="A0A159Z2F6"/>
<keyword evidence="4" id="KW-0732">Signal</keyword>
<accession>A0A159Z2F6</accession>
<keyword evidence="10" id="KW-1185">Reference proteome</keyword>
<dbReference type="GO" id="GO:0046872">
    <property type="term" value="F:metal ion binding"/>
    <property type="evidence" value="ECO:0007669"/>
    <property type="project" value="UniProtKB-KW"/>
</dbReference>
<dbReference type="PATRIC" id="fig|1335048.3.peg.1993"/>
<evidence type="ECO:0000256" key="5">
    <source>
        <dbReference type="ARBA" id="ARBA00023002"/>
    </source>
</evidence>
<feature type="domain" description="Cytochrome c" evidence="8">
    <location>
        <begin position="221"/>
        <end position="385"/>
    </location>
</feature>
<reference evidence="9 10" key="1">
    <citation type="submission" date="2015-09" db="EMBL/GenBank/DDBJ databases">
        <title>Complete genome sequence of Defluviimonas alba cai42t isolated from an oilfield in Xinjiang.</title>
        <authorList>
            <person name="Geng S."/>
            <person name="Pan X."/>
            <person name="Wu X."/>
        </authorList>
    </citation>
    <scope>NUCLEOTIDE SEQUENCE [LARGE SCALE GENOMIC DNA]</scope>
    <source>
        <strain evidence="10">cai42</strain>
    </source>
</reference>
<evidence type="ECO:0000313" key="9">
    <source>
        <dbReference type="EMBL" id="AMY69161.1"/>
    </source>
</evidence>
<dbReference type="PANTHER" id="PTHR30600:SF10">
    <property type="entry name" value="BLL6722 PROTEIN"/>
    <property type="match status" value="1"/>
</dbReference>
<keyword evidence="3 7" id="KW-0479">Metal-binding</keyword>
<comment type="subcellular location">
    <subcellularLocation>
        <location evidence="1">Cell envelope</location>
    </subcellularLocation>
</comment>
<feature type="domain" description="Cytochrome c" evidence="8">
    <location>
        <begin position="43"/>
        <end position="164"/>
    </location>
</feature>
<dbReference type="Gene3D" id="1.10.760.10">
    <property type="entry name" value="Cytochrome c-like domain"/>
    <property type="match status" value="2"/>
</dbReference>
<keyword evidence="9" id="KW-0575">Peroxidase</keyword>
<protein>
    <submittedName>
        <fullName evidence="9">Di-heme cytochrome c peroxidase</fullName>
    </submittedName>
</protein>
<dbReference type="InterPro" id="IPR036909">
    <property type="entry name" value="Cyt_c-like_dom_sf"/>
</dbReference>
<evidence type="ECO:0000256" key="7">
    <source>
        <dbReference type="PROSITE-ProRule" id="PRU00433"/>
    </source>
</evidence>
<evidence type="ECO:0000313" key="10">
    <source>
        <dbReference type="Proteomes" id="UP000076128"/>
    </source>
</evidence>
<dbReference type="InterPro" id="IPR004852">
    <property type="entry name" value="Di-haem_cyt_c_peroxidsae"/>
</dbReference>
<evidence type="ECO:0000256" key="3">
    <source>
        <dbReference type="ARBA" id="ARBA00022723"/>
    </source>
</evidence>
<organism evidence="9 10">
    <name type="scientific">Frigidibacter mobilis</name>
    <dbReference type="NCBI Taxonomy" id="1335048"/>
    <lineage>
        <taxon>Bacteria</taxon>
        <taxon>Pseudomonadati</taxon>
        <taxon>Pseudomonadota</taxon>
        <taxon>Alphaproteobacteria</taxon>
        <taxon>Rhodobacterales</taxon>
        <taxon>Paracoccaceae</taxon>
        <taxon>Frigidibacter</taxon>
    </lineage>
</organism>
<evidence type="ECO:0000256" key="4">
    <source>
        <dbReference type="ARBA" id="ARBA00022729"/>
    </source>
</evidence>